<dbReference type="PANTHER" id="PTHR45982:SF1">
    <property type="entry name" value="REGULATOR OF CHROMOSOME CONDENSATION"/>
    <property type="match status" value="1"/>
</dbReference>
<evidence type="ECO:0000256" key="2">
    <source>
        <dbReference type="SAM" id="Coils"/>
    </source>
</evidence>
<sequence length="757" mass="85997">MNLYYADSFFSSKTYHAALNFSSIASISSTEKVSYILSQTGEVFGFSKISIPGSLNFPFKVVKISCGRDHCALITENYEIYTWGNGETGALGLGSTISYSYPQKINISQDNPVTNVSCGAWHTLILARYQANNSFLLVTGRGSEGQLGTGKTCRELLPIKIQIPEEIHDICCGTNHSIVLCQSKSVYASGDNRFGQLGLGHKRPCLIFTRVSLENIDFISCGGHTASIVKGQVYVWGTGAFGELLTPTLLKGPISAKEIYVGDGIGCVKDNDNVLWLWGGRITEKKAVRADFQVSYLSINSGIHIFASTDPSLHKPLRLYSEVYNTSNTPKASLLSPAKESFKARILLERSNSKNLEKCLTEKKKIPQSPVGSEHKHTGRSWTGDIDIGNNEDKNHKDLEIHVKDEVEKKLRKEITEQIKLDIENQIRIELMEKANKSLQEKDKEIEENFEKKNAEIQELQEELRKVLKDTQGLYEDNKKLRESVLKTTQEKERLVKSFKSDKDIKKYYEEHISDMEKNKKSNCEKMNKEINRLKSENDTIQELLAGIRQENNELCEKLTTSQQTVSDLQLKYDFSQKTTEELEAKIQTLQEQLGDLTSANHNLYVNLEKNITRMPNEIFVVEDKRIDTEGNKVEVDEQIQSNEDEIVVEDKRIDTEGNKVEVDEQIQSNEDEIVVNRRGLSPQHQERLMKVAALKLKPNDLEDDSEGLFVSQANGSRSIRSQKRTFEDIRDKVKNLKKNRSSIQLHMQKFEKRYNK</sequence>
<evidence type="ECO:0000256" key="3">
    <source>
        <dbReference type="SAM" id="MobiDB-lite"/>
    </source>
</evidence>
<keyword evidence="5" id="KW-1185">Reference proteome</keyword>
<feature type="repeat" description="RCC1" evidence="1">
    <location>
        <begin position="134"/>
        <end position="183"/>
    </location>
</feature>
<dbReference type="InterPro" id="IPR051553">
    <property type="entry name" value="Ran_GTPase-activating"/>
</dbReference>
<evidence type="ECO:0000313" key="4">
    <source>
        <dbReference type="EMBL" id="OMJ83215.1"/>
    </source>
</evidence>
<dbReference type="PROSITE" id="PS00626">
    <property type="entry name" value="RCC1_2"/>
    <property type="match status" value="1"/>
</dbReference>
<name>A0A1R2C2P3_9CILI</name>
<feature type="coiled-coil region" evidence="2">
    <location>
        <begin position="429"/>
        <end position="477"/>
    </location>
</feature>
<accession>A0A1R2C2P3</accession>
<dbReference type="EMBL" id="MPUH01000312">
    <property type="protein sequence ID" value="OMJ83215.1"/>
    <property type="molecule type" value="Genomic_DNA"/>
</dbReference>
<keyword evidence="2" id="KW-0175">Coiled coil</keyword>
<evidence type="ECO:0000256" key="1">
    <source>
        <dbReference type="PROSITE-ProRule" id="PRU00235"/>
    </source>
</evidence>
<dbReference type="Gene3D" id="1.10.287.1490">
    <property type="match status" value="1"/>
</dbReference>
<dbReference type="OrthoDB" id="8068875at2759"/>
<feature type="region of interest" description="Disordered" evidence="3">
    <location>
        <begin position="365"/>
        <end position="389"/>
    </location>
</feature>
<dbReference type="Pfam" id="PF00415">
    <property type="entry name" value="RCC1"/>
    <property type="match status" value="2"/>
</dbReference>
<dbReference type="GO" id="GO:0005737">
    <property type="term" value="C:cytoplasm"/>
    <property type="evidence" value="ECO:0007669"/>
    <property type="project" value="TreeGrafter"/>
</dbReference>
<comment type="caution">
    <text evidence="4">The sequence shown here is derived from an EMBL/GenBank/DDBJ whole genome shotgun (WGS) entry which is preliminary data.</text>
</comment>
<feature type="repeat" description="RCC1" evidence="1">
    <location>
        <begin position="78"/>
        <end position="129"/>
    </location>
</feature>
<organism evidence="4 5">
    <name type="scientific">Stentor coeruleus</name>
    <dbReference type="NCBI Taxonomy" id="5963"/>
    <lineage>
        <taxon>Eukaryota</taxon>
        <taxon>Sar</taxon>
        <taxon>Alveolata</taxon>
        <taxon>Ciliophora</taxon>
        <taxon>Postciliodesmatophora</taxon>
        <taxon>Heterotrichea</taxon>
        <taxon>Heterotrichida</taxon>
        <taxon>Stentoridae</taxon>
        <taxon>Stentor</taxon>
    </lineage>
</organism>
<feature type="coiled-coil region" evidence="2">
    <location>
        <begin position="517"/>
        <end position="600"/>
    </location>
</feature>
<dbReference type="Gene3D" id="2.130.10.30">
    <property type="entry name" value="Regulator of chromosome condensation 1/beta-lactamase-inhibitor protein II"/>
    <property type="match status" value="1"/>
</dbReference>
<gene>
    <name evidence="4" type="ORF">SteCoe_15932</name>
</gene>
<feature type="coiled-coil region" evidence="2">
    <location>
        <begin position="720"/>
        <end position="754"/>
    </location>
</feature>
<dbReference type="PROSITE" id="PS50012">
    <property type="entry name" value="RCC1_3"/>
    <property type="match status" value="2"/>
</dbReference>
<protein>
    <submittedName>
        <fullName evidence="4">Uncharacterized protein</fullName>
    </submittedName>
</protein>
<proteinExistence type="predicted"/>
<dbReference type="AlphaFoldDB" id="A0A1R2C2P3"/>
<dbReference type="InterPro" id="IPR009091">
    <property type="entry name" value="RCC1/BLIP-II"/>
</dbReference>
<dbReference type="Proteomes" id="UP000187209">
    <property type="component" value="Unassembled WGS sequence"/>
</dbReference>
<dbReference type="PANTHER" id="PTHR45982">
    <property type="entry name" value="REGULATOR OF CHROMOSOME CONDENSATION"/>
    <property type="match status" value="1"/>
</dbReference>
<evidence type="ECO:0000313" key="5">
    <source>
        <dbReference type="Proteomes" id="UP000187209"/>
    </source>
</evidence>
<dbReference type="InterPro" id="IPR000408">
    <property type="entry name" value="Reg_chr_condens"/>
</dbReference>
<dbReference type="PRINTS" id="PR00633">
    <property type="entry name" value="RCCNDNSATION"/>
</dbReference>
<dbReference type="GO" id="GO:0005085">
    <property type="term" value="F:guanyl-nucleotide exchange factor activity"/>
    <property type="evidence" value="ECO:0007669"/>
    <property type="project" value="TreeGrafter"/>
</dbReference>
<dbReference type="SUPFAM" id="SSF50985">
    <property type="entry name" value="RCC1/BLIP-II"/>
    <property type="match status" value="1"/>
</dbReference>
<reference evidence="4 5" key="1">
    <citation type="submission" date="2016-11" db="EMBL/GenBank/DDBJ databases">
        <title>The macronuclear genome of Stentor coeruleus: a giant cell with tiny introns.</title>
        <authorList>
            <person name="Slabodnick M."/>
            <person name="Ruby J.G."/>
            <person name="Reiff S.B."/>
            <person name="Swart E.C."/>
            <person name="Gosai S."/>
            <person name="Prabakaran S."/>
            <person name="Witkowska E."/>
            <person name="Larue G.E."/>
            <person name="Fisher S."/>
            <person name="Freeman R.M."/>
            <person name="Gunawardena J."/>
            <person name="Chu W."/>
            <person name="Stover N.A."/>
            <person name="Gregory B.D."/>
            <person name="Nowacki M."/>
            <person name="Derisi J."/>
            <person name="Roy S.W."/>
            <person name="Marshall W.F."/>
            <person name="Sood P."/>
        </authorList>
    </citation>
    <scope>NUCLEOTIDE SEQUENCE [LARGE SCALE GENOMIC DNA]</scope>
    <source>
        <strain evidence="4">WM001</strain>
    </source>
</reference>